<dbReference type="AlphaFoldDB" id="A0A6G0W7I5"/>
<dbReference type="Proteomes" id="UP000481153">
    <property type="component" value="Unassembled WGS sequence"/>
</dbReference>
<evidence type="ECO:0000313" key="2">
    <source>
        <dbReference type="Proteomes" id="UP000481153"/>
    </source>
</evidence>
<proteinExistence type="predicted"/>
<organism evidence="1 2">
    <name type="scientific">Aphanomyces euteiches</name>
    <dbReference type="NCBI Taxonomy" id="100861"/>
    <lineage>
        <taxon>Eukaryota</taxon>
        <taxon>Sar</taxon>
        <taxon>Stramenopiles</taxon>
        <taxon>Oomycota</taxon>
        <taxon>Saprolegniomycetes</taxon>
        <taxon>Saprolegniales</taxon>
        <taxon>Verrucalvaceae</taxon>
        <taxon>Aphanomyces</taxon>
    </lineage>
</organism>
<reference evidence="1 2" key="1">
    <citation type="submission" date="2019-07" db="EMBL/GenBank/DDBJ databases">
        <title>Genomics analysis of Aphanomyces spp. identifies a new class of oomycete effector associated with host adaptation.</title>
        <authorList>
            <person name="Gaulin E."/>
        </authorList>
    </citation>
    <scope>NUCLEOTIDE SEQUENCE [LARGE SCALE GENOMIC DNA]</scope>
    <source>
        <strain evidence="1 2">ATCC 201684</strain>
    </source>
</reference>
<name>A0A6G0W7I5_9STRA</name>
<comment type="caution">
    <text evidence="1">The sequence shown here is derived from an EMBL/GenBank/DDBJ whole genome shotgun (WGS) entry which is preliminary data.</text>
</comment>
<evidence type="ECO:0000313" key="1">
    <source>
        <dbReference type="EMBL" id="KAF0723018.1"/>
    </source>
</evidence>
<accession>A0A6G0W7I5</accession>
<protein>
    <submittedName>
        <fullName evidence="1">Uncharacterized protein</fullName>
    </submittedName>
</protein>
<keyword evidence="2" id="KW-1185">Reference proteome</keyword>
<sequence length="104" mass="11217">MERWEPIVDEATPVDVTEVSDAAVVEPIAAETSESDAVVETPAPVEAVLDVVAEPSEAVVEAVVEPVEAVVEPVESTFCPFERRETIEKIKRCILRVGGAQTEQ</sequence>
<gene>
    <name evidence="1" type="ORF">Ae201684_017982</name>
</gene>
<dbReference type="EMBL" id="VJMJ01000318">
    <property type="protein sequence ID" value="KAF0723018.1"/>
    <property type="molecule type" value="Genomic_DNA"/>
</dbReference>